<feature type="transmembrane region" description="Helical" evidence="5">
    <location>
        <begin position="12"/>
        <end position="34"/>
    </location>
</feature>
<keyword evidence="9" id="KW-1185">Reference proteome</keyword>
<dbReference type="PANTHER" id="PTHR43066:SF11">
    <property type="entry name" value="PEPTIDASE S54 RHOMBOID DOMAIN-CONTAINING PROTEIN"/>
    <property type="match status" value="1"/>
</dbReference>
<feature type="domain" description="Peptidase S54 rhomboid" evidence="6">
    <location>
        <begin position="55"/>
        <end position="197"/>
    </location>
</feature>
<feature type="transmembrane region" description="Helical" evidence="5">
    <location>
        <begin position="129"/>
        <end position="151"/>
    </location>
</feature>
<feature type="domain" description="DUF6576" evidence="7">
    <location>
        <begin position="221"/>
        <end position="257"/>
    </location>
</feature>
<dbReference type="GO" id="GO:0004252">
    <property type="term" value="F:serine-type endopeptidase activity"/>
    <property type="evidence" value="ECO:0007669"/>
    <property type="project" value="InterPro"/>
</dbReference>
<sequence length="261" mass="29515">MRLKGYYINTADILLLLNVMLFALAKVVTLSGLIEESELNSWVCVPYSLNLYLERPWTLFSYAFYHVSLSHLFWNMLFLFFTGRIFFNLFNIKQFLVAYIWGVVIGGAAFLVLGHFLPASVSNTMLLGASAGIISVFAFIATVTPSYGVYIFTLRVKVLYLLGAIILFDLFDFSANSGGKIAHLGGIIAGIMVGVMAKYQLWSRKRMRVEIPEMKPNKPERQKVKQHCINQLLDKINASGYASLTDKEKKFLFEASKENDM</sequence>
<keyword evidence="4 5" id="KW-0472">Membrane</keyword>
<keyword evidence="8" id="KW-0645">Protease</keyword>
<gene>
    <name evidence="8" type="ORF">CGC53_10795</name>
</gene>
<dbReference type="InterPro" id="IPR022764">
    <property type="entry name" value="Peptidase_S54_rhomboid_dom"/>
</dbReference>
<accession>A0A250FCF4</accession>
<evidence type="ECO:0000313" key="9">
    <source>
        <dbReference type="Proteomes" id="UP000217276"/>
    </source>
</evidence>
<dbReference type="Gene3D" id="1.20.1540.10">
    <property type="entry name" value="Rhomboid-like"/>
    <property type="match status" value="1"/>
</dbReference>
<feature type="transmembrane region" description="Helical" evidence="5">
    <location>
        <begin position="181"/>
        <end position="199"/>
    </location>
</feature>
<feature type="transmembrane region" description="Helical" evidence="5">
    <location>
        <begin position="95"/>
        <end position="117"/>
    </location>
</feature>
<evidence type="ECO:0000256" key="5">
    <source>
        <dbReference type="SAM" id="Phobius"/>
    </source>
</evidence>
<dbReference type="Proteomes" id="UP000217276">
    <property type="component" value="Chromosome"/>
</dbReference>
<keyword evidence="8" id="KW-0378">Hydrolase</keyword>
<evidence type="ECO:0000256" key="1">
    <source>
        <dbReference type="ARBA" id="ARBA00004141"/>
    </source>
</evidence>
<dbReference type="InterPro" id="IPR035952">
    <property type="entry name" value="Rhomboid-like_sf"/>
</dbReference>
<dbReference type="GO" id="GO:0016020">
    <property type="term" value="C:membrane"/>
    <property type="evidence" value="ECO:0007669"/>
    <property type="project" value="UniProtKB-SubCell"/>
</dbReference>
<evidence type="ECO:0000256" key="4">
    <source>
        <dbReference type="ARBA" id="ARBA00023136"/>
    </source>
</evidence>
<dbReference type="Pfam" id="PF20216">
    <property type="entry name" value="DUF6576"/>
    <property type="match status" value="1"/>
</dbReference>
<name>A0A250FCF4_9FLAO</name>
<evidence type="ECO:0000256" key="2">
    <source>
        <dbReference type="ARBA" id="ARBA00022692"/>
    </source>
</evidence>
<reference evidence="9" key="1">
    <citation type="submission" date="2017-06" db="EMBL/GenBank/DDBJ databases">
        <title>Capnocytophaga spp. assemblies.</title>
        <authorList>
            <person name="Gulvik C.A."/>
        </authorList>
    </citation>
    <scope>NUCLEOTIDE SEQUENCE [LARGE SCALE GENOMIC DNA]</scope>
    <source>
        <strain evidence="9">H6253</strain>
    </source>
</reference>
<dbReference type="RefSeq" id="WP_095914762.1">
    <property type="nucleotide sequence ID" value="NZ_CAUUPF010000006.1"/>
</dbReference>
<protein>
    <submittedName>
        <fullName evidence="8">Rhomboid family intramembrane serine protease</fullName>
    </submittedName>
</protein>
<evidence type="ECO:0000259" key="7">
    <source>
        <dbReference type="Pfam" id="PF20216"/>
    </source>
</evidence>
<dbReference type="EMBL" id="CP022384">
    <property type="protein sequence ID" value="ATA82794.1"/>
    <property type="molecule type" value="Genomic_DNA"/>
</dbReference>
<dbReference type="PANTHER" id="PTHR43066">
    <property type="entry name" value="RHOMBOID-RELATED PROTEIN"/>
    <property type="match status" value="1"/>
</dbReference>
<organism evidence="8 9">
    <name type="scientific">Capnocytophaga leadbetteri</name>
    <dbReference type="NCBI Taxonomy" id="327575"/>
    <lineage>
        <taxon>Bacteria</taxon>
        <taxon>Pseudomonadati</taxon>
        <taxon>Bacteroidota</taxon>
        <taxon>Flavobacteriia</taxon>
        <taxon>Flavobacteriales</taxon>
        <taxon>Flavobacteriaceae</taxon>
        <taxon>Capnocytophaga</taxon>
    </lineage>
</organism>
<feature type="transmembrane region" description="Helical" evidence="5">
    <location>
        <begin position="62"/>
        <end position="83"/>
    </location>
</feature>
<evidence type="ECO:0000313" key="8">
    <source>
        <dbReference type="EMBL" id="ATA82794.1"/>
    </source>
</evidence>
<comment type="subcellular location">
    <subcellularLocation>
        <location evidence="1">Membrane</location>
        <topology evidence="1">Multi-pass membrane protein</topology>
    </subcellularLocation>
</comment>
<evidence type="ECO:0000259" key="6">
    <source>
        <dbReference type="Pfam" id="PF01694"/>
    </source>
</evidence>
<dbReference type="AlphaFoldDB" id="A0A250FCF4"/>
<keyword evidence="3 5" id="KW-1133">Transmembrane helix</keyword>
<dbReference type="SUPFAM" id="SSF144091">
    <property type="entry name" value="Rhomboid-like"/>
    <property type="match status" value="1"/>
</dbReference>
<evidence type="ECO:0000256" key="3">
    <source>
        <dbReference type="ARBA" id="ARBA00022989"/>
    </source>
</evidence>
<dbReference type="Pfam" id="PF01694">
    <property type="entry name" value="Rhomboid"/>
    <property type="match status" value="1"/>
</dbReference>
<feature type="transmembrane region" description="Helical" evidence="5">
    <location>
        <begin position="158"/>
        <end position="175"/>
    </location>
</feature>
<dbReference type="InterPro" id="IPR046483">
    <property type="entry name" value="DUF6576"/>
</dbReference>
<keyword evidence="2 5" id="KW-0812">Transmembrane</keyword>
<proteinExistence type="predicted"/>
<dbReference type="KEGG" id="clk:CGC53_10795"/>
<dbReference type="GO" id="GO:0006508">
    <property type="term" value="P:proteolysis"/>
    <property type="evidence" value="ECO:0007669"/>
    <property type="project" value="UniProtKB-KW"/>
</dbReference>